<accession>A0AAW9QM96</accession>
<keyword evidence="8 11" id="KW-0238">DNA-binding</keyword>
<dbReference type="Gene3D" id="3.40.50.300">
    <property type="entry name" value="P-loop containing nucleotide triphosphate hydrolases"/>
    <property type="match status" value="3"/>
</dbReference>
<evidence type="ECO:0000313" key="15">
    <source>
        <dbReference type="Proteomes" id="UP001336250"/>
    </source>
</evidence>
<reference evidence="14 15" key="1">
    <citation type="submission" date="2024-02" db="EMBL/GenBank/DDBJ databases">
        <title>Genome sequence of Aquincola sp. MAHUQ-54.</title>
        <authorList>
            <person name="Huq M.A."/>
        </authorList>
    </citation>
    <scope>NUCLEOTIDE SEQUENCE [LARGE SCALE GENOMIC DNA]</scope>
    <source>
        <strain evidence="14 15">MAHUQ-54</strain>
    </source>
</reference>
<dbReference type="Pfam" id="PF13538">
    <property type="entry name" value="UvrD_C_2"/>
    <property type="match status" value="1"/>
</dbReference>
<proteinExistence type="inferred from homology"/>
<dbReference type="InterPro" id="IPR014001">
    <property type="entry name" value="Helicase_ATP-bd"/>
</dbReference>
<keyword evidence="2 11" id="KW-0547">Nucleotide-binding</keyword>
<comment type="similarity">
    <text evidence="11">Belongs to the RecD family.</text>
</comment>
<dbReference type="Pfam" id="PF13245">
    <property type="entry name" value="AAA_19"/>
    <property type="match status" value="1"/>
</dbReference>
<dbReference type="PANTHER" id="PTHR43788:SF6">
    <property type="entry name" value="DNA HELICASE B"/>
    <property type="match status" value="1"/>
</dbReference>
<evidence type="ECO:0000256" key="5">
    <source>
        <dbReference type="ARBA" id="ARBA00022806"/>
    </source>
</evidence>
<evidence type="ECO:0000256" key="2">
    <source>
        <dbReference type="ARBA" id="ARBA00022741"/>
    </source>
</evidence>
<dbReference type="Gene3D" id="1.10.10.1020">
    <property type="entry name" value="RecBCD complex, subunit RecD, N-terminal domain"/>
    <property type="match status" value="1"/>
</dbReference>
<comment type="caution">
    <text evidence="14">The sequence shown here is derived from an EMBL/GenBank/DDBJ whole genome shotgun (WGS) entry which is preliminary data.</text>
</comment>
<dbReference type="AlphaFoldDB" id="A0AAW9QM96"/>
<evidence type="ECO:0000256" key="10">
    <source>
        <dbReference type="ARBA" id="ARBA00023235"/>
    </source>
</evidence>
<dbReference type="GO" id="GO:0000724">
    <property type="term" value="P:double-strand break repair via homologous recombination"/>
    <property type="evidence" value="ECO:0007669"/>
    <property type="project" value="UniProtKB-UniRule"/>
</dbReference>
<evidence type="ECO:0000256" key="11">
    <source>
        <dbReference type="HAMAP-Rule" id="MF_01487"/>
    </source>
</evidence>
<dbReference type="Pfam" id="PF21185">
    <property type="entry name" value="RecD_N"/>
    <property type="match status" value="1"/>
</dbReference>
<evidence type="ECO:0000313" key="14">
    <source>
        <dbReference type="EMBL" id="MEF7616549.1"/>
    </source>
</evidence>
<comment type="catalytic activity">
    <reaction evidence="11">
        <text>ATP + H2O = ADP + phosphate + H(+)</text>
        <dbReference type="Rhea" id="RHEA:13065"/>
        <dbReference type="ChEBI" id="CHEBI:15377"/>
        <dbReference type="ChEBI" id="CHEBI:15378"/>
        <dbReference type="ChEBI" id="CHEBI:30616"/>
        <dbReference type="ChEBI" id="CHEBI:43474"/>
        <dbReference type="ChEBI" id="CHEBI:456216"/>
        <dbReference type="EC" id="5.6.2.3"/>
    </reaction>
</comment>
<dbReference type="GO" id="GO:0017116">
    <property type="term" value="F:single-stranded DNA helicase activity"/>
    <property type="evidence" value="ECO:0007669"/>
    <property type="project" value="TreeGrafter"/>
</dbReference>
<name>A0AAW9QM96_9BURK</name>
<evidence type="ECO:0000256" key="7">
    <source>
        <dbReference type="ARBA" id="ARBA00022840"/>
    </source>
</evidence>
<gene>
    <name evidence="11 14" type="primary">recD</name>
    <name evidence="14" type="ORF">V4F39_21725</name>
</gene>
<evidence type="ECO:0000256" key="4">
    <source>
        <dbReference type="ARBA" id="ARBA00022801"/>
    </source>
</evidence>
<feature type="domain" description="Helicase ATP-binding" evidence="13">
    <location>
        <begin position="181"/>
        <end position="312"/>
    </location>
</feature>
<sequence length="660" mass="68403">MTGASRFDDAAAEPSDALSEGLGLWLQRWSTEAGADARCARIAGQAGRAVSRATREGHVCIALADLPRYAGAAAADADETDAPGTEPLPSDPAELRRALMASGVAGTAAQPGAHPLVLDDEGRLYLHRYFDYERRLATRLARAAQAALAPPSAEAAARLRERFAGNAAALGGRADWQLIAAGLALRGRLAVVSGGPGTGKTTMVVNLLASLLAESPDCRIALAAPTGKAAARMTEALRQRAAHLPVPLREKLPAQSYTIHRLLGVTPGGFAHDAAHPLPIDALVVDEASMLDLALATQLLEAVPEHARIVLLGDKDQLAAVESGAVFAELSADPTLSDQARRDLAALCGLPAEAIVPPPAAQPSALHDSAVWLTQNFRFAADSAIGRLAREINAGDAKAVRQRLAKAAGDAARQPSLFGDDGGGEPAAATAATAPGEAADDALRWIPDAGTQPGAATLAAGFDGFAAYAQAVRQAPHDVAAATAAFERFRVLCALREGPRGLLAINEHLARRLRPADAPPGPWYAGRPVMVLRNDPLRRLFNGDVGLVLPDAEGALQAWFPDAAAPGGFRAVHPARLPPHETAYAMTVHKSQGSEFEAVLMVMPAGVHRVVTRELLYTAVTRAKARVVIAGGAEGVAAAVGARTRRASGLLARVGEVLGG</sequence>
<dbReference type="PANTHER" id="PTHR43788">
    <property type="entry name" value="DNA2/NAM7 HELICASE FAMILY MEMBER"/>
    <property type="match status" value="1"/>
</dbReference>
<dbReference type="PROSITE" id="PS51192">
    <property type="entry name" value="HELICASE_ATP_BIND_1"/>
    <property type="match status" value="1"/>
</dbReference>
<dbReference type="InterPro" id="IPR027785">
    <property type="entry name" value="UvrD-like_helicase_C"/>
</dbReference>
<evidence type="ECO:0000256" key="8">
    <source>
        <dbReference type="ARBA" id="ARBA00023125"/>
    </source>
</evidence>
<feature type="binding site" evidence="11">
    <location>
        <begin position="194"/>
        <end position="201"/>
    </location>
    <ligand>
        <name>ATP</name>
        <dbReference type="ChEBI" id="CHEBI:30616"/>
    </ligand>
</feature>
<dbReference type="GO" id="GO:0003677">
    <property type="term" value="F:DNA binding"/>
    <property type="evidence" value="ECO:0007669"/>
    <property type="project" value="UniProtKB-UniRule"/>
</dbReference>
<keyword evidence="15" id="KW-1185">Reference proteome</keyword>
<evidence type="ECO:0000256" key="6">
    <source>
        <dbReference type="ARBA" id="ARBA00022839"/>
    </source>
</evidence>
<dbReference type="HAMAP" id="MF_01487">
    <property type="entry name" value="RecD"/>
    <property type="match status" value="1"/>
</dbReference>
<dbReference type="EMBL" id="JAZIBG010000046">
    <property type="protein sequence ID" value="MEF7616549.1"/>
    <property type="molecule type" value="Genomic_DNA"/>
</dbReference>
<dbReference type="GO" id="GO:0008854">
    <property type="term" value="F:exodeoxyribonuclease V activity"/>
    <property type="evidence" value="ECO:0007669"/>
    <property type="project" value="InterPro"/>
</dbReference>
<keyword evidence="6 11" id="KW-0269">Exonuclease</keyword>
<comment type="subunit">
    <text evidence="11">Heterotrimer of RecB, RecC and RecD. All subunits contribute to DNA-binding.</text>
</comment>
<evidence type="ECO:0000256" key="3">
    <source>
        <dbReference type="ARBA" id="ARBA00022763"/>
    </source>
</evidence>
<organism evidence="14 15">
    <name type="scientific">Aquincola agrisoli</name>
    <dbReference type="NCBI Taxonomy" id="3119538"/>
    <lineage>
        <taxon>Bacteria</taxon>
        <taxon>Pseudomonadati</taxon>
        <taxon>Pseudomonadota</taxon>
        <taxon>Betaproteobacteria</taxon>
        <taxon>Burkholderiales</taxon>
        <taxon>Sphaerotilaceae</taxon>
        <taxon>Aquincola</taxon>
    </lineage>
</organism>
<comment type="function">
    <text evidence="11">A helicase/nuclease that prepares dsDNA breaks (DSB) for recombinational DNA repair. Binds to DSBs and unwinds DNA via a highly rapid and processive ATP-dependent bidirectional helicase activity. Unwinds dsDNA until it encounters a Chi (crossover hotspot instigator) sequence from the 3' direction. Cuts ssDNA a few nucleotides 3' to the Chi site. The properties and activities of the enzyme are changed at Chi. The Chi-altered holoenzyme produces a long 3'-ssDNA overhang and facilitates RecA-binding to the ssDNA for homologous DNA recombination and repair. Holoenzyme degrades any linearized DNA that is unable to undergo homologous recombination. In the holoenzyme this subunit has ssDNA-dependent ATPase and 5'-3' helicase activity. When added to pre-assembled RecBC greatly stimulates nuclease activity and augments holoenzyme processivity. Negatively regulates the RecA-loading ability of RecBCD.</text>
</comment>
<dbReference type="EC" id="5.6.2.3" evidence="11"/>
<keyword evidence="10 11" id="KW-0413">Isomerase</keyword>
<keyword evidence="3 11" id="KW-0227">DNA damage</keyword>
<keyword evidence="9 11" id="KW-0234">DNA repair</keyword>
<dbReference type="CDD" id="cd18809">
    <property type="entry name" value="SF1_C_RecD"/>
    <property type="match status" value="1"/>
</dbReference>
<dbReference type="RefSeq" id="WP_332292076.1">
    <property type="nucleotide sequence ID" value="NZ_JAZIBG010000046.1"/>
</dbReference>
<dbReference type="NCBIfam" id="TIGR01447">
    <property type="entry name" value="recD"/>
    <property type="match status" value="1"/>
</dbReference>
<dbReference type="GO" id="GO:0005524">
    <property type="term" value="F:ATP binding"/>
    <property type="evidence" value="ECO:0007669"/>
    <property type="project" value="UniProtKB-UniRule"/>
</dbReference>
<keyword evidence="7 11" id="KW-0067">ATP-binding</keyword>
<dbReference type="InterPro" id="IPR050534">
    <property type="entry name" value="Coronavir_polyprotein_1ab"/>
</dbReference>
<keyword evidence="1 11" id="KW-0540">Nuclease</keyword>
<evidence type="ECO:0000259" key="13">
    <source>
        <dbReference type="PROSITE" id="PS51192"/>
    </source>
</evidence>
<keyword evidence="5 11" id="KW-0347">Helicase</keyword>
<dbReference type="GO" id="GO:0043139">
    <property type="term" value="F:5'-3' DNA helicase activity"/>
    <property type="evidence" value="ECO:0007669"/>
    <property type="project" value="UniProtKB-UniRule"/>
</dbReference>
<dbReference type="CDD" id="cd17933">
    <property type="entry name" value="DEXSc_RecD-like"/>
    <property type="match status" value="1"/>
</dbReference>
<feature type="region of interest" description="Disordered" evidence="12">
    <location>
        <begin position="411"/>
        <end position="434"/>
    </location>
</feature>
<dbReference type="InterPro" id="IPR027417">
    <property type="entry name" value="P-loop_NTPase"/>
</dbReference>
<dbReference type="SUPFAM" id="SSF52540">
    <property type="entry name" value="P-loop containing nucleoside triphosphate hydrolases"/>
    <property type="match status" value="2"/>
</dbReference>
<evidence type="ECO:0000256" key="12">
    <source>
        <dbReference type="SAM" id="MobiDB-lite"/>
    </source>
</evidence>
<dbReference type="InterPro" id="IPR041851">
    <property type="entry name" value="RecD_N_sf"/>
</dbReference>
<dbReference type="InterPro" id="IPR006344">
    <property type="entry name" value="RecD"/>
</dbReference>
<dbReference type="InterPro" id="IPR049550">
    <property type="entry name" value="RecD_N"/>
</dbReference>
<comment type="miscellaneous">
    <text evidence="11">In the RecBCD complex, RecB has a slow 3'-5' helicase, an exonuclease activity and loads RecA onto ssDNA, RecD has a fast 5'-3' helicase activity, while RecC stimulates the ATPase and processivity of the RecB helicase and contributes to recognition of the Chi site.</text>
</comment>
<protein>
    <recommendedName>
        <fullName evidence="11">RecBCD enzyme subunit RecD</fullName>
        <ecNumber evidence="11">5.6.2.3</ecNumber>
    </recommendedName>
    <alternativeName>
        <fullName evidence="11">DNA 5'-3' helicase subunit RecD</fullName>
    </alternativeName>
    <alternativeName>
        <fullName evidence="11">Exonuclease V subunit RecD</fullName>
        <shortName evidence="11">ExoV subunit RecD</shortName>
    </alternativeName>
    <alternativeName>
        <fullName evidence="11">Helicase/nuclease RecBCD subunit RecD</fullName>
    </alternativeName>
</protein>
<evidence type="ECO:0000256" key="1">
    <source>
        <dbReference type="ARBA" id="ARBA00022722"/>
    </source>
</evidence>
<dbReference type="GO" id="GO:0009338">
    <property type="term" value="C:exodeoxyribonuclease V complex"/>
    <property type="evidence" value="ECO:0007669"/>
    <property type="project" value="InterPro"/>
</dbReference>
<evidence type="ECO:0000256" key="9">
    <source>
        <dbReference type="ARBA" id="ARBA00023204"/>
    </source>
</evidence>
<keyword evidence="4 11" id="KW-0378">Hydrolase</keyword>
<dbReference type="Proteomes" id="UP001336250">
    <property type="component" value="Unassembled WGS sequence"/>
</dbReference>